<keyword evidence="2" id="KW-0964">Secreted</keyword>
<dbReference type="FunFam" id="2.40.50.120:FF:000013">
    <property type="entry name" value="Complement C3"/>
    <property type="match status" value="1"/>
</dbReference>
<dbReference type="GO" id="GO:0005615">
    <property type="term" value="C:extracellular space"/>
    <property type="evidence" value="ECO:0007669"/>
    <property type="project" value="InterPro"/>
</dbReference>
<accession>A0AAV6PFQ6</accession>
<dbReference type="Pfam" id="PF07678">
    <property type="entry name" value="TED_complement"/>
    <property type="match status" value="2"/>
</dbReference>
<feature type="domain" description="NTR" evidence="5">
    <location>
        <begin position="2343"/>
        <end position="2474"/>
    </location>
</feature>
<proteinExistence type="predicted"/>
<dbReference type="PROSITE" id="PS50189">
    <property type="entry name" value="NTR"/>
    <property type="match status" value="2"/>
</dbReference>
<evidence type="ECO:0000259" key="5">
    <source>
        <dbReference type="PROSITE" id="PS50189"/>
    </source>
</evidence>
<evidence type="ECO:0000256" key="2">
    <source>
        <dbReference type="ARBA" id="ARBA00022525"/>
    </source>
</evidence>
<keyword evidence="7" id="KW-1185">Reference proteome</keyword>
<dbReference type="Proteomes" id="UP000693946">
    <property type="component" value="Unassembled WGS sequence"/>
</dbReference>
<evidence type="ECO:0000256" key="1">
    <source>
        <dbReference type="ARBA" id="ARBA00004613"/>
    </source>
</evidence>
<dbReference type="EMBL" id="JAGKHQ010001396">
    <property type="protein sequence ID" value="KAG7457235.1"/>
    <property type="molecule type" value="Genomic_DNA"/>
</dbReference>
<dbReference type="Pfam" id="PF01835">
    <property type="entry name" value="MG2"/>
    <property type="match status" value="2"/>
</dbReference>
<dbReference type="FunFam" id="2.60.40.1930:FF:000009">
    <property type="entry name" value="Complement C3"/>
    <property type="match status" value="1"/>
</dbReference>
<dbReference type="PROSITE" id="PS00477">
    <property type="entry name" value="ALPHA_2_MACROGLOBULIN"/>
    <property type="match status" value="2"/>
</dbReference>
<comment type="subcellular location">
    <subcellularLocation>
        <location evidence="1">Secreted</location>
    </subcellularLocation>
</comment>
<dbReference type="Pfam" id="PF01759">
    <property type="entry name" value="NTR"/>
    <property type="match status" value="2"/>
</dbReference>
<evidence type="ECO:0000256" key="3">
    <source>
        <dbReference type="ARBA" id="ARBA00023157"/>
    </source>
</evidence>
<dbReference type="Pfam" id="PF17789">
    <property type="entry name" value="MG4"/>
    <property type="match status" value="2"/>
</dbReference>
<dbReference type="SMART" id="SM01419">
    <property type="entry name" value="Thiol-ester_cl"/>
    <property type="match status" value="2"/>
</dbReference>
<dbReference type="InterPro" id="IPR047565">
    <property type="entry name" value="Alpha-macroglob_thiol-ester_cl"/>
</dbReference>
<evidence type="ECO:0000256" key="4">
    <source>
        <dbReference type="SAM" id="MobiDB-lite"/>
    </source>
</evidence>
<dbReference type="InterPro" id="IPR041555">
    <property type="entry name" value="MG3"/>
</dbReference>
<dbReference type="InterPro" id="IPR009048">
    <property type="entry name" value="A-macroglobulin_rcpt-bd"/>
</dbReference>
<feature type="region of interest" description="Disordered" evidence="4">
    <location>
        <begin position="1781"/>
        <end position="1810"/>
    </location>
</feature>
<dbReference type="GO" id="GO:0004866">
    <property type="term" value="F:endopeptidase inhibitor activity"/>
    <property type="evidence" value="ECO:0007669"/>
    <property type="project" value="InterPro"/>
</dbReference>
<dbReference type="PANTHER" id="PTHR11412">
    <property type="entry name" value="MACROGLOBULIN / COMPLEMENT"/>
    <property type="match status" value="1"/>
</dbReference>
<gene>
    <name evidence="6" type="ORF">JOB18_026229</name>
</gene>
<reference evidence="6 7" key="1">
    <citation type="journal article" date="2021" name="Sci. Rep.">
        <title>Chromosome anchoring in Senegalese sole (Solea senegalensis) reveals sex-associated markers and genome rearrangements in flatfish.</title>
        <authorList>
            <person name="Guerrero-Cozar I."/>
            <person name="Gomez-Garrido J."/>
            <person name="Berbel C."/>
            <person name="Martinez-Blanch J.F."/>
            <person name="Alioto T."/>
            <person name="Claros M.G."/>
            <person name="Gagnaire P.A."/>
            <person name="Manchado M."/>
        </authorList>
    </citation>
    <scope>NUCLEOTIDE SEQUENCE [LARGE SCALE GENOMIC DNA]</scope>
    <source>
        <strain evidence="6">Sse05_10M</strain>
    </source>
</reference>
<dbReference type="InterPro" id="IPR002890">
    <property type="entry name" value="MG2"/>
</dbReference>
<feature type="domain" description="NTR" evidence="5">
    <location>
        <begin position="1100"/>
        <end position="1231"/>
    </location>
</feature>
<dbReference type="CDD" id="cd02896">
    <property type="entry name" value="complement_C3_C4_C5"/>
    <property type="match status" value="2"/>
</dbReference>
<dbReference type="Pfam" id="PF07677">
    <property type="entry name" value="A2M_recep"/>
    <property type="match status" value="2"/>
</dbReference>
<comment type="caution">
    <text evidence="6">The sequence shown here is derived from an EMBL/GenBank/DDBJ whole genome shotgun (WGS) entry which is preliminary data.</text>
</comment>
<evidence type="ECO:0000313" key="7">
    <source>
        <dbReference type="Proteomes" id="UP000693946"/>
    </source>
</evidence>
<dbReference type="FunFam" id="2.60.40.1940:FF:000001">
    <property type="entry name" value="Complement component C3"/>
    <property type="match status" value="2"/>
</dbReference>
<dbReference type="PANTHER" id="PTHR11412:SF81">
    <property type="entry name" value="COMPLEMENT C3"/>
    <property type="match status" value="1"/>
</dbReference>
<dbReference type="CDD" id="cd03583">
    <property type="entry name" value="NTR_complement_C3"/>
    <property type="match status" value="1"/>
</dbReference>
<dbReference type="Pfam" id="PF17791">
    <property type="entry name" value="MG3"/>
    <property type="match status" value="2"/>
</dbReference>
<dbReference type="SMART" id="SM00643">
    <property type="entry name" value="C345C"/>
    <property type="match status" value="2"/>
</dbReference>
<dbReference type="SMART" id="SM01361">
    <property type="entry name" value="A2M_recep"/>
    <property type="match status" value="2"/>
</dbReference>
<dbReference type="InterPro" id="IPR041425">
    <property type="entry name" value="C3/4/5_MG1"/>
</dbReference>
<dbReference type="InterPro" id="IPR035815">
    <property type="entry name" value="NTR_complement_C3"/>
</dbReference>
<dbReference type="Pfam" id="PF17790">
    <property type="entry name" value="MG1"/>
    <property type="match status" value="2"/>
</dbReference>
<evidence type="ECO:0000313" key="6">
    <source>
        <dbReference type="EMBL" id="KAG7457235.1"/>
    </source>
</evidence>
<name>A0AAV6PFQ6_SOLSE</name>
<dbReference type="InterPro" id="IPR019742">
    <property type="entry name" value="MacrogloblnA2_CS"/>
</dbReference>
<sequence length="2484" mass="278411">MILHPFSVNFADSFFFFLQCGTPPWLLAYLAFVCVTSLVDSSPLKVMSAPNMLHVETTENIFVECQDCTGGDIQVYINVRNHPTKARKLVTTSVTLNSANHFQAFGQIKIPAEEFSRDPTVKQYVNLQAQFPDYLLEKVVLVSFQSGHIFIETDKSLYTPGSKVLYRMFAVTPRMEPIESDGNNHEDSSIDIEIMTPEGITLPVESVPPKSGIHAGVFPLGEVISLGVWKVVAKFHKNPQQSYTAEFEVKEYVSFRFPALPSFEVKLMPESSFFYKDSPELTVNIKATYLSGEDVSGTAQGIFGVVLEGQKRSFPDSVQRVAVENGAGVVKLTREHITQTFQNIDNLVGSSIFVAVSVLAESGSEMVEAELRGIQIVTYPYTIHFKRTPKYFKPGMPIDVSIKVVNPDETPAQGVAVVVSPGDVRALTAADGLAKLPINTEARASDLRITVRVDLVETEHVCSAASKHSLYRQKVRVGPLSTRSVPFIIIPMTYGQFSIEVKAAVKDSSLSDGVMKMLRVMPEGVLIKSVQTIILDPTHKGTGGKQEVILNSGIPMKDWVPNTPTSTQISVTGSEVGPLVENVISGKLMGSLIQQPHGCGEQNLARMSLPVITTMYLDKTNQWETVGFQKRNEALQHIKTGYKNELTFQKQDGSFAVWTRTKSSTWLTAYVVKVFAMSSNLVEMQKNAICDAVKFLILKAQQPDGMFREVRRVIHREMISDMRGSDSDASMTAFCLIAMQESRKLCADTVSSLPGSIDKAVAYLEKRLPRLTNPYAVTMSSYALANQDKLNREILYKFASPELSHWNVPKGRDYTLEATAYALLALVKAKAFEDARPIVRWFNKQQQDGGGYGSTQATMIVYQAVAEYWASAQEPEYDLNVDIHLPGRPKPEKINFNRNNHHTTRTSKFNDINQDVKVTATGTGEATLKMVSQYYALPTENESDCQKFNLSVELIPEKMYEDEVIYKLRIEVLYKDKDHDATMSILDIGLLTGFTVNTNDLDLLAKGRARTIAKYEMDTVLSERGSLIIYLDKVSHTRSEEITFRIHQTLKVGVMQPAAVSVYEYYDQTQCVKFYHPERNDGQLLRLCRNEECTCAEENCSMQKKGKISSDLRTAKPCESTPDTKIDFVYKVRVEEFTDGLSTDIYTMRIMEVIKEGNYDVGPQGKLRAFLSYPHCREALDLGKGKTYLIMGTSEDIHKDQSYQYVLGERTWIEYWPTDAECQKDEHRPTCLGLEEMATRLHLNNGITTLSEERKAALAVDQDFTSWFCGTPPWLLASLAFACVSSLVDSSPLKVMSAPNVLRVGTTENIFVECQDCTGGDIQVHINVTNHPTKTRKLVNTSVTLNSANRFQAFGQIKIPAEEFNRDPTVKQYVYLQAQFPDHLLEKVVLVSFQSGYIFIQTDKSLYTPSSKVLYRMFAVTPRMEPIESDRNNFKDSFIDIEIMTPDDITLPVGSISPTSGIYFGVFQLEEIVSLGVWKVVAKFHKNPQQSYTAEFEVKEYVLPSFEVKLMPVSSFFYKDSPELTVYIKATYLSGEDVSGTAQGIFGVVLEGQKRSFPNSVQRVEVENGAGVVKLTREHITQTFQNIDNLVGSSIFVAVSVLAESGSEMVEAELRGIQIVIYPYTIHFKRTPKYFKPGMPFNVLIEVVNPDETPAQGVAVVVSPGDVRGLTAADGLAKLTFNTEARASDLRITVRVDLTETEHVCSAASKNARYRQEVRVGPLTTRSVPFIIVPMKYGQFDIEVKAAVKDSSLSDGVMKMLRVMPEGVLIKSVHTIILDPSHKGAGGKQEETLNSGIPKKDWVPNTPTSTQISVTGREVGPLVENMISGKLMGSLIKQPHGCGEQSMIYMSLSVIATMYLDRTNQWETVDFQKRNEALQHIKTGYKNELAYRLKDGSFAVWTRAKSNTWLTAYVVKVFAMSSNLVEMQKNVICDAVKFLILKAQRHDGMFREVGRVIHGAIRSDMRGSDSDASMTAFCLIAMQESRKLCADTVSSLPGSIDKAVTYLEKRLPRLTNPYAVTMSSYALANQDKLNREILYKFASPELSHWNVPKGRDYTLEATAYALLALVKAKAFEDARPIVRWFNKQQQDGGGYGSTQATMIVYQAVAEYWASAQEPEYDLNVDIHLPGRPKPEKINFNRNNHHTTRTSKFNDINQDVKVTATGTGEATLKMVSQYYALPMEKESDCQKFNLSVDLIPEKMYEDEVIYKLRIEVLYKDKDHDATMSILDIGLLTGFTVNTNDLDLLAKGRTRTIAKYEMDTVLSERGSLIIYLDKVSHTRSEEITFRIHQTLKVGVMQPAAVSVYEYYDQTQCVKFYHPERNDGQLLRLCRDGECPCAEENCSMQKKGKISNEVRTAKFTETSPTSKIVFAYKVRLEEFIDGLTADIYSMQIMEVIKDGTHDVGPQGKLRKFLSYPHCREAVDLVKGKTYLIMGTSEDIHKDQPDQYVLSEGTWIEYWPTDAECGTDEHRPTCLGLKGLVAMY</sequence>
<dbReference type="InterPro" id="IPR040839">
    <property type="entry name" value="MG4"/>
</dbReference>
<organism evidence="6 7">
    <name type="scientific">Solea senegalensis</name>
    <name type="common">Senegalese sole</name>
    <dbReference type="NCBI Taxonomy" id="28829"/>
    <lineage>
        <taxon>Eukaryota</taxon>
        <taxon>Metazoa</taxon>
        <taxon>Chordata</taxon>
        <taxon>Craniata</taxon>
        <taxon>Vertebrata</taxon>
        <taxon>Euteleostomi</taxon>
        <taxon>Actinopterygii</taxon>
        <taxon>Neopterygii</taxon>
        <taxon>Teleostei</taxon>
        <taxon>Neoteleostei</taxon>
        <taxon>Acanthomorphata</taxon>
        <taxon>Carangaria</taxon>
        <taxon>Pleuronectiformes</taxon>
        <taxon>Pleuronectoidei</taxon>
        <taxon>Soleidae</taxon>
        <taxon>Solea</taxon>
    </lineage>
</organism>
<dbReference type="InterPro" id="IPR011626">
    <property type="entry name" value="Alpha-macroglobulin_TED"/>
</dbReference>
<keyword evidence="3" id="KW-1015">Disulfide bond</keyword>
<protein>
    <submittedName>
        <fullName evidence="6">Complement C3-like</fullName>
    </submittedName>
</protein>
<dbReference type="InterPro" id="IPR050473">
    <property type="entry name" value="A2M/Complement_sys"/>
</dbReference>
<dbReference type="InterPro" id="IPR018933">
    <property type="entry name" value="Netrin_module_non-TIMP"/>
</dbReference>
<dbReference type="InterPro" id="IPR001134">
    <property type="entry name" value="Netrin_domain"/>
</dbReference>